<reference evidence="2 3" key="1">
    <citation type="submission" date="2016-03" db="EMBL/GenBank/DDBJ databases">
        <title>Microsymbionts genomes from the relict species Vavilovia formosa (Stev.) Fed.</title>
        <authorList>
            <person name="Kopat V."/>
            <person name="Chirak E."/>
            <person name="Kimeklis A."/>
            <person name="Andronov E."/>
        </authorList>
    </citation>
    <scope>NUCLEOTIDE SEQUENCE [LARGE SCALE GENOMIC DNA]</scope>
    <source>
        <strain evidence="2 3">Vaf07</strain>
    </source>
</reference>
<evidence type="ECO:0000256" key="1">
    <source>
        <dbReference type="SAM" id="SignalP"/>
    </source>
</evidence>
<dbReference type="AlphaFoldDB" id="A0A163XWS9"/>
<sequence>MRATAINHVLKLICLHALTASVAGCATAQLETSGSLASYNDLAPADGVTTKSKMRVDKASVLAARSVSIMPTSFSHAASRAALTDKQRRVIANAVDRSVCIGLSDRFNIVPSGQPADLTVHVTVTRVTVTDPNVAGAAKVASAAPMFISAGFPIVVPRIPYGMGGLSVEAEARDLQGQQKAAFVWARDADMLTSTPRVAASGDAYDLAGEFGADFSKLLITGENPFDKKLSTPSMQRVNSAFGGKPKYAACDAFGRTGVSAFIGGKMGAPPEWNDDAMPVTE</sequence>
<dbReference type="STRING" id="943830.A4A58_14130"/>
<keyword evidence="3" id="KW-1185">Reference proteome</keyword>
<dbReference type="Proteomes" id="UP000076574">
    <property type="component" value="Unassembled WGS sequence"/>
</dbReference>
<keyword evidence="1" id="KW-0732">Signal</keyword>
<feature type="signal peptide" evidence="1">
    <location>
        <begin position="1"/>
        <end position="22"/>
    </location>
</feature>
<gene>
    <name evidence="2" type="ORF">A4A58_14130</name>
</gene>
<organism evidence="2 3">
    <name type="scientific">Tardiphaga robiniae</name>
    <dbReference type="NCBI Taxonomy" id="943830"/>
    <lineage>
        <taxon>Bacteria</taxon>
        <taxon>Pseudomonadati</taxon>
        <taxon>Pseudomonadota</taxon>
        <taxon>Alphaproteobacteria</taxon>
        <taxon>Hyphomicrobiales</taxon>
        <taxon>Nitrobacteraceae</taxon>
        <taxon>Tardiphaga</taxon>
    </lineage>
</organism>
<name>A0A163XWS9_9BRAD</name>
<evidence type="ECO:0000313" key="3">
    <source>
        <dbReference type="Proteomes" id="UP000076574"/>
    </source>
</evidence>
<dbReference type="EMBL" id="LVYV01000045">
    <property type="protein sequence ID" value="KZD21493.1"/>
    <property type="molecule type" value="Genomic_DNA"/>
</dbReference>
<dbReference type="InterPro" id="IPR021747">
    <property type="entry name" value="DUF3313"/>
</dbReference>
<comment type="caution">
    <text evidence="2">The sequence shown here is derived from an EMBL/GenBank/DDBJ whole genome shotgun (WGS) entry which is preliminary data.</text>
</comment>
<dbReference type="RefSeq" id="WP_068736665.1">
    <property type="nucleotide sequence ID" value="NZ_LVYV01000045.1"/>
</dbReference>
<evidence type="ECO:0008006" key="4">
    <source>
        <dbReference type="Google" id="ProtNLM"/>
    </source>
</evidence>
<proteinExistence type="predicted"/>
<protein>
    <recommendedName>
        <fullName evidence="4">DUF3313 domain-containing protein</fullName>
    </recommendedName>
</protein>
<dbReference type="OrthoDB" id="7629881at2"/>
<accession>A0A163XWS9</accession>
<feature type="chain" id="PRO_5007847682" description="DUF3313 domain-containing protein" evidence="1">
    <location>
        <begin position="23"/>
        <end position="282"/>
    </location>
</feature>
<dbReference type="PROSITE" id="PS51257">
    <property type="entry name" value="PROKAR_LIPOPROTEIN"/>
    <property type="match status" value="1"/>
</dbReference>
<evidence type="ECO:0000313" key="2">
    <source>
        <dbReference type="EMBL" id="KZD21493.1"/>
    </source>
</evidence>
<dbReference type="Pfam" id="PF11769">
    <property type="entry name" value="DUF3313"/>
    <property type="match status" value="1"/>
</dbReference>